<sequence>MKFKAILTDHGVNLLEKRFVPALDKIGRVCQLYLTRDHAIFLHNLLSGNGVQSIAQFRKETLFDDYRISSQNDDRIAFTVDLGLLHRALRSSLSIEGGERLQIKLVKKLPAGSTQPMPFLTFETKGYKSAVIQDVPISKPLSRSDVMELQSALDMAQDIPQTLVQVPDLLQLQNLVDRLKQVGDLLTVSISQYGDLHLQVSTSLITVGSDFRKLRVLGVQANAPPGDQDMSARARTEMAIQRGEAQTVQVSVKHFAKSLQCHLAKPDCAFYGIAPQGACLTVIFQFFIPGTRQTDKSISLHCRLPVLDTGSD</sequence>
<gene>
    <name evidence="1" type="ORF">MRB53_014826</name>
</gene>
<proteinExistence type="predicted"/>
<dbReference type="EMBL" id="CM056812">
    <property type="protein sequence ID" value="KAJ8618640.1"/>
    <property type="molecule type" value="Genomic_DNA"/>
</dbReference>
<organism evidence="1 2">
    <name type="scientific">Persea americana</name>
    <name type="common">Avocado</name>
    <dbReference type="NCBI Taxonomy" id="3435"/>
    <lineage>
        <taxon>Eukaryota</taxon>
        <taxon>Viridiplantae</taxon>
        <taxon>Streptophyta</taxon>
        <taxon>Embryophyta</taxon>
        <taxon>Tracheophyta</taxon>
        <taxon>Spermatophyta</taxon>
        <taxon>Magnoliopsida</taxon>
        <taxon>Magnoliidae</taxon>
        <taxon>Laurales</taxon>
        <taxon>Lauraceae</taxon>
        <taxon>Persea</taxon>
    </lineage>
</organism>
<accession>A0ACC2KCG3</accession>
<evidence type="ECO:0000313" key="2">
    <source>
        <dbReference type="Proteomes" id="UP001234297"/>
    </source>
</evidence>
<protein>
    <submittedName>
        <fullName evidence="1">Uncharacterized protein</fullName>
    </submittedName>
</protein>
<keyword evidence="2" id="KW-1185">Reference proteome</keyword>
<evidence type="ECO:0000313" key="1">
    <source>
        <dbReference type="EMBL" id="KAJ8618640.1"/>
    </source>
</evidence>
<comment type="caution">
    <text evidence="1">The sequence shown here is derived from an EMBL/GenBank/DDBJ whole genome shotgun (WGS) entry which is preliminary data.</text>
</comment>
<dbReference type="Proteomes" id="UP001234297">
    <property type="component" value="Chromosome 4"/>
</dbReference>
<reference evidence="1 2" key="1">
    <citation type="journal article" date="2022" name="Hortic Res">
        <title>A haplotype resolved chromosomal level avocado genome allows analysis of novel avocado genes.</title>
        <authorList>
            <person name="Nath O."/>
            <person name="Fletcher S.J."/>
            <person name="Hayward A."/>
            <person name="Shaw L.M."/>
            <person name="Masouleh A.K."/>
            <person name="Furtado A."/>
            <person name="Henry R.J."/>
            <person name="Mitter N."/>
        </authorList>
    </citation>
    <scope>NUCLEOTIDE SEQUENCE [LARGE SCALE GENOMIC DNA]</scope>
    <source>
        <strain evidence="2">cv. Hass</strain>
    </source>
</reference>
<name>A0ACC2KCG3_PERAE</name>